<evidence type="ECO:0000259" key="1">
    <source>
        <dbReference type="PROSITE" id="PS50943"/>
    </source>
</evidence>
<dbReference type="AlphaFoldDB" id="A0A653TK22"/>
<accession>A0A653TK22</accession>
<dbReference type="Proteomes" id="UP000433089">
    <property type="component" value="Unassembled WGS sequence"/>
</dbReference>
<dbReference type="Pfam" id="PF01381">
    <property type="entry name" value="HTH_3"/>
    <property type="match status" value="1"/>
</dbReference>
<proteinExistence type="predicted"/>
<dbReference type="PROSITE" id="PS50943">
    <property type="entry name" value="HTH_CROC1"/>
    <property type="match status" value="1"/>
</dbReference>
<evidence type="ECO:0000313" key="2">
    <source>
        <dbReference type="EMBL" id="VXB81757.1"/>
    </source>
</evidence>
<dbReference type="SMART" id="SM00530">
    <property type="entry name" value="HTH_XRE"/>
    <property type="match status" value="1"/>
</dbReference>
<evidence type="ECO:0000313" key="3">
    <source>
        <dbReference type="Proteomes" id="UP000433089"/>
    </source>
</evidence>
<dbReference type="GO" id="GO:0003677">
    <property type="term" value="F:DNA binding"/>
    <property type="evidence" value="ECO:0007669"/>
    <property type="project" value="InterPro"/>
</dbReference>
<dbReference type="Gene3D" id="1.10.260.40">
    <property type="entry name" value="lambda repressor-like DNA-binding domains"/>
    <property type="match status" value="1"/>
</dbReference>
<organism evidence="2 3">
    <name type="scientific">Bacillus altitudinis</name>
    <dbReference type="NCBI Taxonomy" id="293387"/>
    <lineage>
        <taxon>Bacteria</taxon>
        <taxon>Bacillati</taxon>
        <taxon>Bacillota</taxon>
        <taxon>Bacilli</taxon>
        <taxon>Bacillales</taxon>
        <taxon>Bacillaceae</taxon>
        <taxon>Bacillus</taxon>
    </lineage>
</organism>
<gene>
    <name evidence="2" type="primary">yqaF</name>
    <name evidence="2" type="ORF">BACI348_41630</name>
</gene>
<dbReference type="InterPro" id="IPR001387">
    <property type="entry name" value="Cro/C1-type_HTH"/>
</dbReference>
<dbReference type="EMBL" id="CABWLH010000009">
    <property type="protein sequence ID" value="VXB81757.1"/>
    <property type="molecule type" value="Genomic_DNA"/>
</dbReference>
<dbReference type="RefSeq" id="WP_106039748.1">
    <property type="nucleotide sequence ID" value="NZ_LR732831.1"/>
</dbReference>
<protein>
    <submittedName>
        <fullName evidence="2">Putative transcriptional regulator skin element</fullName>
    </submittedName>
</protein>
<name>A0A653TK22_BACAB</name>
<dbReference type="SUPFAM" id="SSF47413">
    <property type="entry name" value="lambda repressor-like DNA-binding domains"/>
    <property type="match status" value="1"/>
</dbReference>
<dbReference type="InterPro" id="IPR010982">
    <property type="entry name" value="Lambda_DNA-bd_dom_sf"/>
</dbReference>
<feature type="domain" description="HTH cro/C1-type" evidence="1">
    <location>
        <begin position="10"/>
        <end position="66"/>
    </location>
</feature>
<dbReference type="CDD" id="cd00093">
    <property type="entry name" value="HTH_XRE"/>
    <property type="match status" value="1"/>
</dbReference>
<reference evidence="2 3" key="1">
    <citation type="submission" date="2019-10" db="EMBL/GenBank/DDBJ databases">
        <authorList>
            <person name="Karimi E."/>
        </authorList>
    </citation>
    <scope>NUCLEOTIDE SEQUENCE [LARGE SCALE GENOMIC DNA]</scope>
    <source>
        <strain evidence="2">Bacillus sp. 348</strain>
    </source>
</reference>
<sequence>MNKEEFRDLLKQSRFKLGFSQQDVVEKSRTGITRQYYSYIENAERTPSVSLAKDLARVLQLDWTIFFEIESNKKLRKE</sequence>